<evidence type="ECO:0000313" key="1">
    <source>
        <dbReference type="EMBL" id="KAK9882614.1"/>
    </source>
</evidence>
<proteinExistence type="predicted"/>
<reference evidence="1 2" key="1">
    <citation type="submission" date="2023-03" db="EMBL/GenBank/DDBJ databases">
        <title>Genome insight into feeding habits of ladybird beetles.</title>
        <authorList>
            <person name="Li H.-S."/>
            <person name="Huang Y.-H."/>
            <person name="Pang H."/>
        </authorList>
    </citation>
    <scope>NUCLEOTIDE SEQUENCE [LARGE SCALE GENOMIC DNA]</scope>
    <source>
        <strain evidence="1">SYSU_2023b</strain>
        <tissue evidence="1">Whole body</tissue>
    </source>
</reference>
<organism evidence="1 2">
    <name type="scientific">Henosepilachna vigintioctopunctata</name>
    <dbReference type="NCBI Taxonomy" id="420089"/>
    <lineage>
        <taxon>Eukaryota</taxon>
        <taxon>Metazoa</taxon>
        <taxon>Ecdysozoa</taxon>
        <taxon>Arthropoda</taxon>
        <taxon>Hexapoda</taxon>
        <taxon>Insecta</taxon>
        <taxon>Pterygota</taxon>
        <taxon>Neoptera</taxon>
        <taxon>Endopterygota</taxon>
        <taxon>Coleoptera</taxon>
        <taxon>Polyphaga</taxon>
        <taxon>Cucujiformia</taxon>
        <taxon>Coccinelloidea</taxon>
        <taxon>Coccinellidae</taxon>
        <taxon>Epilachninae</taxon>
        <taxon>Epilachnini</taxon>
        <taxon>Henosepilachna</taxon>
    </lineage>
</organism>
<sequence>MAEPSTSSIQVDQKQWRENILAEISESEMEKFSLFDVLLSDKYSKLIERVEYAETSEKRIPLEQRRLKQFGVLIIGDIKKITARKEKKYKILYTV</sequence>
<accession>A0AAW1USV0</accession>
<dbReference type="Proteomes" id="UP001431783">
    <property type="component" value="Unassembled WGS sequence"/>
</dbReference>
<name>A0AAW1USV0_9CUCU</name>
<comment type="caution">
    <text evidence="1">The sequence shown here is derived from an EMBL/GenBank/DDBJ whole genome shotgun (WGS) entry which is preliminary data.</text>
</comment>
<dbReference type="AlphaFoldDB" id="A0AAW1USV0"/>
<protein>
    <submittedName>
        <fullName evidence="1">Uncharacterized protein</fullName>
    </submittedName>
</protein>
<dbReference type="EMBL" id="JARQZJ010000078">
    <property type="protein sequence ID" value="KAK9882614.1"/>
    <property type="molecule type" value="Genomic_DNA"/>
</dbReference>
<gene>
    <name evidence="1" type="ORF">WA026_022244</name>
</gene>
<evidence type="ECO:0000313" key="2">
    <source>
        <dbReference type="Proteomes" id="UP001431783"/>
    </source>
</evidence>
<keyword evidence="2" id="KW-1185">Reference proteome</keyword>